<evidence type="ECO:0000313" key="7">
    <source>
        <dbReference type="Proteomes" id="UP000830167"/>
    </source>
</evidence>
<evidence type="ECO:0000256" key="1">
    <source>
        <dbReference type="ARBA" id="ARBA00009437"/>
    </source>
</evidence>
<name>A0ABY4CK38_9BACL</name>
<evidence type="ECO:0000259" key="5">
    <source>
        <dbReference type="PROSITE" id="PS50931"/>
    </source>
</evidence>
<protein>
    <submittedName>
        <fullName evidence="6">LysR family transcriptional regulator</fullName>
    </submittedName>
</protein>
<dbReference type="PRINTS" id="PR00039">
    <property type="entry name" value="HTHLYSR"/>
</dbReference>
<dbReference type="SUPFAM" id="SSF53850">
    <property type="entry name" value="Periplasmic binding protein-like II"/>
    <property type="match status" value="1"/>
</dbReference>
<evidence type="ECO:0000256" key="2">
    <source>
        <dbReference type="ARBA" id="ARBA00023015"/>
    </source>
</evidence>
<keyword evidence="3" id="KW-0238">DNA-binding</keyword>
<dbReference type="Pfam" id="PF03466">
    <property type="entry name" value="LysR_substrate"/>
    <property type="match status" value="1"/>
</dbReference>
<proteinExistence type="inferred from homology"/>
<dbReference type="Pfam" id="PF00126">
    <property type="entry name" value="HTH_1"/>
    <property type="match status" value="1"/>
</dbReference>
<keyword evidence="2" id="KW-0805">Transcription regulation</keyword>
<dbReference type="InterPro" id="IPR036390">
    <property type="entry name" value="WH_DNA-bd_sf"/>
</dbReference>
<dbReference type="PROSITE" id="PS50931">
    <property type="entry name" value="HTH_LYSR"/>
    <property type="match status" value="1"/>
</dbReference>
<feature type="domain" description="HTH lysR-type" evidence="5">
    <location>
        <begin position="1"/>
        <end position="58"/>
    </location>
</feature>
<evidence type="ECO:0000256" key="3">
    <source>
        <dbReference type="ARBA" id="ARBA00023125"/>
    </source>
</evidence>
<dbReference type="RefSeq" id="WP_347437579.1">
    <property type="nucleotide sequence ID" value="NZ_CP089291.1"/>
</dbReference>
<dbReference type="SUPFAM" id="SSF46785">
    <property type="entry name" value="Winged helix' DNA-binding domain"/>
    <property type="match status" value="1"/>
</dbReference>
<reference evidence="6" key="1">
    <citation type="submission" date="2021-12" db="EMBL/GenBank/DDBJ databases">
        <title>Alicyclobacillaceae gen. nov., sp. nov., isolated from chalcocite enrichment system.</title>
        <authorList>
            <person name="Jiang Z."/>
        </authorList>
    </citation>
    <scope>NUCLEOTIDE SEQUENCE</scope>
    <source>
        <strain evidence="6">MYW30-H2</strain>
    </source>
</reference>
<dbReference type="PANTHER" id="PTHR30126">
    <property type="entry name" value="HTH-TYPE TRANSCRIPTIONAL REGULATOR"/>
    <property type="match status" value="1"/>
</dbReference>
<dbReference type="Proteomes" id="UP000830167">
    <property type="component" value="Chromosome"/>
</dbReference>
<evidence type="ECO:0000256" key="4">
    <source>
        <dbReference type="ARBA" id="ARBA00023163"/>
    </source>
</evidence>
<keyword evidence="4" id="KW-0804">Transcription</keyword>
<comment type="similarity">
    <text evidence="1">Belongs to the LysR transcriptional regulatory family.</text>
</comment>
<dbReference type="EMBL" id="CP089291">
    <property type="protein sequence ID" value="UOF90883.1"/>
    <property type="molecule type" value="Genomic_DNA"/>
</dbReference>
<dbReference type="InterPro" id="IPR005119">
    <property type="entry name" value="LysR_subst-bd"/>
</dbReference>
<dbReference type="InterPro" id="IPR000847">
    <property type="entry name" value="LysR_HTH_N"/>
</dbReference>
<dbReference type="Gene3D" id="1.10.10.10">
    <property type="entry name" value="Winged helix-like DNA-binding domain superfamily/Winged helix DNA-binding domain"/>
    <property type="match status" value="1"/>
</dbReference>
<gene>
    <name evidence="6" type="ORF">LSG31_00935</name>
</gene>
<organism evidence="6 7">
    <name type="scientific">Fodinisporobacter ferrooxydans</name>
    <dbReference type="NCBI Taxonomy" id="2901836"/>
    <lineage>
        <taxon>Bacteria</taxon>
        <taxon>Bacillati</taxon>
        <taxon>Bacillota</taxon>
        <taxon>Bacilli</taxon>
        <taxon>Bacillales</taxon>
        <taxon>Alicyclobacillaceae</taxon>
        <taxon>Fodinisporobacter</taxon>
    </lineage>
</organism>
<sequence length="297" mass="33415">MDFYQLNTFYHVAQRLNFTRAAEDLNMSQSAVSRQIEALEKNLGLPLFNRIGRSVSLTEAGYVLYKQCEQILRLVEGTQAAIETLKNLESGSLRVGCSSTVGNYILPSVVLKFIRKYPGIQIHVNIDCTKHMLERAEAGDVDIAIIAGPIESNVLYVEPFLKDEIVLAMGKNHPLVGEDDILFDSLSQYPILVRSEGSHSRKTILQHFARIGWDTISTVEFDTTEAIKQAIIAGPAIGFLSKFSIHHEVQCGLMSMYDHEPYAIHRNFYIVSHKGKHPSPAMLAFKTFLRKHGIFYV</sequence>
<keyword evidence="7" id="KW-1185">Reference proteome</keyword>
<accession>A0ABY4CK38</accession>
<dbReference type="Gene3D" id="3.40.190.290">
    <property type="match status" value="1"/>
</dbReference>
<evidence type="ECO:0000313" key="6">
    <source>
        <dbReference type="EMBL" id="UOF90883.1"/>
    </source>
</evidence>
<dbReference type="PANTHER" id="PTHR30126:SF39">
    <property type="entry name" value="HTH-TYPE TRANSCRIPTIONAL REGULATOR CYSL"/>
    <property type="match status" value="1"/>
</dbReference>
<dbReference type="InterPro" id="IPR036388">
    <property type="entry name" value="WH-like_DNA-bd_sf"/>
</dbReference>